<gene>
    <name evidence="1" type="ORF">GCM10011274_16300</name>
</gene>
<evidence type="ECO:0008006" key="3">
    <source>
        <dbReference type="Google" id="ProtNLM"/>
    </source>
</evidence>
<dbReference type="Pfam" id="PF11964">
    <property type="entry name" value="SpoIIAA-like"/>
    <property type="match status" value="1"/>
</dbReference>
<dbReference type="InterPro" id="IPR038396">
    <property type="entry name" value="SpoIIAA-like_sf"/>
</dbReference>
<evidence type="ECO:0000313" key="2">
    <source>
        <dbReference type="Proteomes" id="UP000622604"/>
    </source>
</evidence>
<dbReference type="RefSeq" id="WP_008303326.1">
    <property type="nucleotide sequence ID" value="NZ_BMZC01000004.1"/>
</dbReference>
<dbReference type="SUPFAM" id="SSF52091">
    <property type="entry name" value="SpoIIaa-like"/>
    <property type="match status" value="1"/>
</dbReference>
<proteinExistence type="predicted"/>
<comment type="caution">
    <text evidence="1">The sequence shown here is derived from an EMBL/GenBank/DDBJ whole genome shotgun (WGS) entry which is preliminary data.</text>
</comment>
<name>A0A8H9I9E8_9ALTE</name>
<dbReference type="Gene3D" id="3.40.50.10600">
    <property type="entry name" value="SpoIIaa-like domains"/>
    <property type="match status" value="1"/>
</dbReference>
<evidence type="ECO:0000313" key="1">
    <source>
        <dbReference type="EMBL" id="GGZ59074.1"/>
    </source>
</evidence>
<protein>
    <recommendedName>
        <fullName evidence="3">STAS/SEC14 domain-containing protein</fullName>
    </recommendedName>
</protein>
<reference evidence="1" key="2">
    <citation type="submission" date="2020-09" db="EMBL/GenBank/DDBJ databases">
        <authorList>
            <person name="Sun Q."/>
            <person name="Kim S."/>
        </authorList>
    </citation>
    <scope>NUCLEOTIDE SEQUENCE</scope>
    <source>
        <strain evidence="1">KCTC 32337</strain>
    </source>
</reference>
<dbReference type="InterPro" id="IPR021866">
    <property type="entry name" value="SpoIIAA-like"/>
</dbReference>
<reference evidence="1" key="1">
    <citation type="journal article" date="2014" name="Int. J. Syst. Evol. Microbiol.">
        <title>Complete genome sequence of Corynebacterium casei LMG S-19264T (=DSM 44701T), isolated from a smear-ripened cheese.</title>
        <authorList>
            <consortium name="US DOE Joint Genome Institute (JGI-PGF)"/>
            <person name="Walter F."/>
            <person name="Albersmeier A."/>
            <person name="Kalinowski J."/>
            <person name="Ruckert C."/>
        </authorList>
    </citation>
    <scope>NUCLEOTIDE SEQUENCE</scope>
    <source>
        <strain evidence="1">KCTC 32337</strain>
    </source>
</reference>
<accession>A0A8H9I9E8</accession>
<dbReference type="EMBL" id="BMZC01000004">
    <property type="protein sequence ID" value="GGZ59074.1"/>
    <property type="molecule type" value="Genomic_DNA"/>
</dbReference>
<dbReference type="AlphaFoldDB" id="A0A8H9I9E8"/>
<organism evidence="1 2">
    <name type="scientific">Paraglaciecola chathamensis</name>
    <dbReference type="NCBI Taxonomy" id="368405"/>
    <lineage>
        <taxon>Bacteria</taxon>
        <taxon>Pseudomonadati</taxon>
        <taxon>Pseudomonadota</taxon>
        <taxon>Gammaproteobacteria</taxon>
        <taxon>Alteromonadales</taxon>
        <taxon>Alteromonadaceae</taxon>
        <taxon>Paraglaciecola</taxon>
    </lineage>
</organism>
<dbReference type="Proteomes" id="UP000622604">
    <property type="component" value="Unassembled WGS sequence"/>
</dbReference>
<dbReference type="InterPro" id="IPR036513">
    <property type="entry name" value="STAS_dom_sf"/>
</dbReference>
<sequence>MITQLPESEGATIGIMVTGKVDQAEEEKWISTFNALIAQHDKINVLVLIDDNFDIGLKAAYEDLKWTFGHLKHIDKLAIVSTRRVIKWLVEIDSPFAKMVNIEEKYFDVNELNKAWAWVKSE</sequence>